<gene>
    <name evidence="1" type="ORF">ERS008529_04192</name>
    <name evidence="2" type="ORF">ERS137968_02117</name>
</gene>
<reference evidence="4" key="3">
    <citation type="submission" date="2015-03" db="EMBL/GenBank/DDBJ databases">
        <authorList>
            <consortium name="Pathogen Informatics"/>
        </authorList>
    </citation>
    <scope>NUCLEOTIDE SEQUENCE [LARGE SCALE GENOMIC DNA]</scope>
    <source>
        <strain evidence="4">A125KOH2</strain>
    </source>
</reference>
<dbReference type="Proteomes" id="UP000044625">
    <property type="component" value="Unassembled WGS sequence"/>
</dbReference>
<reference evidence="2 3" key="1">
    <citation type="submission" date="2015-03" db="EMBL/GenBank/DDBJ databases">
        <authorList>
            <consortium name="Pathogen Informatics"/>
            <person name="Murphy D."/>
        </authorList>
    </citation>
    <scope>NUCLEOTIDE SEQUENCE [LARGE SCALE GENOMIC DNA]</scope>
    <source>
        <strain evidence="2">Type strain: CIP110230</strain>
        <strain evidence="3">type strain: CIP110230</strain>
    </source>
</reference>
<accession>A0A0T9R840</accession>
<evidence type="ECO:0000313" key="3">
    <source>
        <dbReference type="Proteomes" id="UP000044625"/>
    </source>
</evidence>
<dbReference type="EMBL" id="CWJL01000009">
    <property type="protein sequence ID" value="CRY67025.1"/>
    <property type="molecule type" value="Genomic_DNA"/>
</dbReference>
<reference evidence="1" key="2">
    <citation type="submission" date="2015-03" db="EMBL/GenBank/DDBJ databases">
        <authorList>
            <person name="Murphy D."/>
        </authorList>
    </citation>
    <scope>NUCLEOTIDE SEQUENCE [LARGE SCALE GENOMIC DNA]</scope>
    <source>
        <strain evidence="1">A125KOH2</strain>
    </source>
</reference>
<dbReference type="Proteomes" id="UP000045840">
    <property type="component" value="Unassembled WGS sequence"/>
</dbReference>
<dbReference type="AlphaFoldDB" id="A0A0T9R840"/>
<proteinExistence type="predicted"/>
<sequence length="36" mass="4168">MRQHTTNKARTLAGLLVFYDDMTRYAALKNSLQKNP</sequence>
<evidence type="ECO:0000313" key="1">
    <source>
        <dbReference type="EMBL" id="CNI49417.1"/>
    </source>
</evidence>
<organism evidence="1 4">
    <name type="scientific">Yersinia pekkanenii</name>
    <dbReference type="NCBI Taxonomy" id="1288385"/>
    <lineage>
        <taxon>Bacteria</taxon>
        <taxon>Pseudomonadati</taxon>
        <taxon>Pseudomonadota</taxon>
        <taxon>Gammaproteobacteria</taxon>
        <taxon>Enterobacterales</taxon>
        <taxon>Yersiniaceae</taxon>
        <taxon>Yersinia</taxon>
    </lineage>
</organism>
<keyword evidence="3" id="KW-1185">Reference proteome</keyword>
<dbReference type="EMBL" id="CQAZ01000056">
    <property type="protein sequence ID" value="CNI49417.1"/>
    <property type="molecule type" value="Genomic_DNA"/>
</dbReference>
<evidence type="ECO:0000313" key="4">
    <source>
        <dbReference type="Proteomes" id="UP000045840"/>
    </source>
</evidence>
<evidence type="ECO:0000313" key="2">
    <source>
        <dbReference type="EMBL" id="CRY67025.1"/>
    </source>
</evidence>
<protein>
    <submittedName>
        <fullName evidence="1">Uncharacterized protein</fullName>
    </submittedName>
</protein>
<name>A0A0T9R840_9GAMM</name>